<dbReference type="KEGG" id="vg:3197435"/>
<accession>Q5ULI6</accession>
<gene>
    <name evidence="1" type="ORF">orf128</name>
</gene>
<keyword evidence="2" id="KW-1185">Reference proteome</keyword>
<dbReference type="InterPro" id="IPR057895">
    <property type="entry name" value="Mom"/>
</dbReference>
<dbReference type="OrthoDB" id="9271at10239"/>
<dbReference type="Pfam" id="PF25680">
    <property type="entry name" value="Mom"/>
    <property type="match status" value="1"/>
</dbReference>
<reference evidence="1 2" key="1">
    <citation type="journal article" date="2004" name="J. Bacteriol.">
        <title>Lactobacillus plantarum bacteriophage LP65: a new member of the SPO1-like genus of the family Myoviridae.</title>
        <authorList>
            <person name="Chibani-Chennoufi S."/>
            <person name="Dillmann M.L."/>
            <person name="Marvin-Guy L."/>
            <person name="Rami-Shojaei S."/>
            <person name="Brussow H."/>
        </authorList>
    </citation>
    <scope>NUCLEOTIDE SEQUENCE</scope>
</reference>
<dbReference type="EMBL" id="AY682195">
    <property type="protein sequence ID" value="AAV35948.1"/>
    <property type="molecule type" value="Genomic_DNA"/>
</dbReference>
<dbReference type="RefSeq" id="YP_164763.1">
    <property type="nucleotide sequence ID" value="NC_006565.1"/>
</dbReference>
<proteinExistence type="predicted"/>
<name>Q5ULI6_9CAUD</name>
<protein>
    <submittedName>
        <fullName evidence="1">Orf128</fullName>
    </submittedName>
</protein>
<organism evidence="1 2">
    <name type="scientific">Lactobacillus phage LP65</name>
    <dbReference type="NCBI Taxonomy" id="2892344"/>
    <lineage>
        <taxon>Viruses</taxon>
        <taxon>Duplodnaviria</taxon>
        <taxon>Heunggongvirae</taxon>
        <taxon>Uroviricota</taxon>
        <taxon>Caudoviricetes</taxon>
        <taxon>Herelleviridae</taxon>
        <taxon>Salchichonvirus</taxon>
        <taxon>Salchichonvirus LP65</taxon>
    </lineage>
</organism>
<evidence type="ECO:0000313" key="2">
    <source>
        <dbReference type="Proteomes" id="UP000002117"/>
    </source>
</evidence>
<evidence type="ECO:0000313" key="1">
    <source>
        <dbReference type="EMBL" id="AAV35948.1"/>
    </source>
</evidence>
<sequence>MLEFKQITYDDAKPFLLEKHYAHRMPSISYAYGLYLDDTLHGVLTFGTPASPSLQKGFFGNEYKSTVIELNRLYVDDMVADKVYDATSQFVAYGLRQIKQYNLLVVSFSDTGMHHNGTIYKATNFEYLGSTVGRTDKFGGFGKHSRHYDRFSEYPLRVVRSVKMKYVYFAMDKRHKKKFKKLMKYDAKSYEKIIDEQRYSVGDTKGEIYLDTNTNEWLNEDEARNRLSEYGLSDGGKS</sequence>
<dbReference type="Proteomes" id="UP000002117">
    <property type="component" value="Segment"/>
</dbReference>